<name>A0A091F344_CORBR</name>
<sequence>GKDSAAAIFSDSLKKEIYAFQFHLLSPSISKVKYKPRDQRT</sequence>
<dbReference type="EMBL" id="KK719362">
    <property type="protein sequence ID" value="KFO62989.1"/>
    <property type="molecule type" value="Genomic_DNA"/>
</dbReference>
<feature type="non-terminal residue" evidence="1">
    <location>
        <position position="1"/>
    </location>
</feature>
<proteinExistence type="predicted"/>
<reference evidence="1 2" key="1">
    <citation type="submission" date="2014-04" db="EMBL/GenBank/DDBJ databases">
        <title>Genome evolution of avian class.</title>
        <authorList>
            <person name="Zhang G."/>
            <person name="Li C."/>
        </authorList>
    </citation>
    <scope>NUCLEOTIDE SEQUENCE [LARGE SCALE GENOMIC DNA]</scope>
    <source>
        <strain evidence="1">BGI_N302</strain>
    </source>
</reference>
<evidence type="ECO:0000313" key="1">
    <source>
        <dbReference type="EMBL" id="KFO62989.1"/>
    </source>
</evidence>
<feature type="non-terminal residue" evidence="1">
    <location>
        <position position="41"/>
    </location>
</feature>
<evidence type="ECO:0000313" key="2">
    <source>
        <dbReference type="Proteomes" id="UP000052976"/>
    </source>
</evidence>
<organism evidence="1 2">
    <name type="scientific">Corvus brachyrhynchos</name>
    <name type="common">American crow</name>
    <dbReference type="NCBI Taxonomy" id="85066"/>
    <lineage>
        <taxon>Eukaryota</taxon>
        <taxon>Metazoa</taxon>
        <taxon>Chordata</taxon>
        <taxon>Craniata</taxon>
        <taxon>Vertebrata</taxon>
        <taxon>Euteleostomi</taxon>
        <taxon>Archelosauria</taxon>
        <taxon>Archosauria</taxon>
        <taxon>Dinosauria</taxon>
        <taxon>Saurischia</taxon>
        <taxon>Theropoda</taxon>
        <taxon>Coelurosauria</taxon>
        <taxon>Aves</taxon>
        <taxon>Neognathae</taxon>
        <taxon>Neoaves</taxon>
        <taxon>Telluraves</taxon>
        <taxon>Australaves</taxon>
        <taxon>Passeriformes</taxon>
        <taxon>Corvoidea</taxon>
        <taxon>Corvidae</taxon>
        <taxon>Corvus</taxon>
    </lineage>
</organism>
<gene>
    <name evidence="1" type="ORF">N302_06900</name>
</gene>
<keyword evidence="2" id="KW-1185">Reference proteome</keyword>
<dbReference type="Proteomes" id="UP000052976">
    <property type="component" value="Unassembled WGS sequence"/>
</dbReference>
<accession>A0A091F344</accession>
<protein>
    <submittedName>
        <fullName evidence="1">Uncharacterized protein</fullName>
    </submittedName>
</protein>
<dbReference type="AlphaFoldDB" id="A0A091F344"/>